<dbReference type="Pfam" id="PF13359">
    <property type="entry name" value="DDE_Tnp_4"/>
    <property type="match status" value="1"/>
</dbReference>
<keyword evidence="6" id="KW-1185">Reference proteome</keyword>
<feature type="region of interest" description="Disordered" evidence="3">
    <location>
        <begin position="1"/>
        <end position="23"/>
    </location>
</feature>
<evidence type="ECO:0000256" key="3">
    <source>
        <dbReference type="SAM" id="MobiDB-lite"/>
    </source>
</evidence>
<dbReference type="OrthoDB" id="1912480at2759"/>
<dbReference type="Proteomes" id="UP000541444">
    <property type="component" value="Unassembled WGS sequence"/>
</dbReference>
<reference evidence="5 6" key="1">
    <citation type="journal article" date="2020" name="IScience">
        <title>Genome Sequencing of the Endangered Kingdonia uniflora (Circaeasteraceae, Ranunculales) Reveals Potential Mechanisms of Evolutionary Specialization.</title>
        <authorList>
            <person name="Sun Y."/>
            <person name="Deng T."/>
            <person name="Zhang A."/>
            <person name="Moore M.J."/>
            <person name="Landis J.B."/>
            <person name="Lin N."/>
            <person name="Zhang H."/>
            <person name="Zhang X."/>
            <person name="Huang J."/>
            <person name="Zhang X."/>
            <person name="Sun H."/>
            <person name="Wang H."/>
        </authorList>
    </citation>
    <scope>NUCLEOTIDE SEQUENCE [LARGE SCALE GENOMIC DNA]</scope>
    <source>
        <strain evidence="5">TB1705</strain>
        <tissue evidence="5">Leaf</tissue>
    </source>
</reference>
<name>A0A7J7MT30_9MAGN</name>
<evidence type="ECO:0000259" key="4">
    <source>
        <dbReference type="Pfam" id="PF13359"/>
    </source>
</evidence>
<evidence type="ECO:0000256" key="2">
    <source>
        <dbReference type="ARBA" id="ARBA00022723"/>
    </source>
</evidence>
<dbReference type="InterPro" id="IPR027806">
    <property type="entry name" value="HARBI1_dom"/>
</dbReference>
<gene>
    <name evidence="5" type="ORF">GIB67_014840</name>
</gene>
<comment type="cofactor">
    <cofactor evidence="1">
        <name>a divalent metal cation</name>
        <dbReference type="ChEBI" id="CHEBI:60240"/>
    </cofactor>
</comment>
<evidence type="ECO:0000256" key="1">
    <source>
        <dbReference type="ARBA" id="ARBA00001968"/>
    </source>
</evidence>
<organism evidence="5 6">
    <name type="scientific">Kingdonia uniflora</name>
    <dbReference type="NCBI Taxonomy" id="39325"/>
    <lineage>
        <taxon>Eukaryota</taxon>
        <taxon>Viridiplantae</taxon>
        <taxon>Streptophyta</taxon>
        <taxon>Embryophyta</taxon>
        <taxon>Tracheophyta</taxon>
        <taxon>Spermatophyta</taxon>
        <taxon>Magnoliopsida</taxon>
        <taxon>Ranunculales</taxon>
        <taxon>Circaeasteraceae</taxon>
        <taxon>Kingdonia</taxon>
    </lineage>
</organism>
<dbReference type="EMBL" id="JACGCM010001237">
    <property type="protein sequence ID" value="KAF6158046.1"/>
    <property type="molecule type" value="Genomic_DNA"/>
</dbReference>
<proteinExistence type="predicted"/>
<dbReference type="AlphaFoldDB" id="A0A7J7MT30"/>
<feature type="compositionally biased region" description="Basic and acidic residues" evidence="3">
    <location>
        <begin position="1"/>
        <end position="10"/>
    </location>
</feature>
<dbReference type="GO" id="GO:0046872">
    <property type="term" value="F:metal ion binding"/>
    <property type="evidence" value="ECO:0007669"/>
    <property type="project" value="UniProtKB-KW"/>
</dbReference>
<accession>A0A7J7MT30</accession>
<evidence type="ECO:0000313" key="5">
    <source>
        <dbReference type="EMBL" id="KAF6158046.1"/>
    </source>
</evidence>
<sequence>MARGGGEEKTRRKRKRGGEEEKPLSPLISFVASATSAIHAFLTTNDLQLHPSQTLTLESKINSTAISLTNLHSHLQTQTQTPTTNSLKTLTPLPFPPPPRNKCWFLRFLATTVSSDSSNPRWIEAFGMSKSAFLLLLQTLTPSLQNSSSASILPVNYILGVGLFRLAHGAKYKSIGRRFGIDSSTACRAFYEVCKAVNDRLGHLFEFESDTKRIVEGFGWISLPNCCGVLGFSRFGENGEVIVQGLVDSEGRFLDVSAGWPGSMSPVEVLPQTKLFSRVEEVKELLNGPSMKLRDGDSVPQYILGDSSCLPLSWLITPYPLSNDSEDNLTSAEKAFNSAHSRGMGLVSAAFKRVRARWGLLSMKWKESSVEFVPSVVVASCLLHNFLTKCSEVVPFDIEDENQSDEERFPVFEGKGDENVESIRDALSLQLSPVSPTK</sequence>
<comment type="caution">
    <text evidence="5">The sequence shown here is derived from an EMBL/GenBank/DDBJ whole genome shotgun (WGS) entry which is preliminary data.</text>
</comment>
<keyword evidence="2" id="KW-0479">Metal-binding</keyword>
<feature type="domain" description="DDE Tnp4" evidence="4">
    <location>
        <begin position="243"/>
        <end position="385"/>
    </location>
</feature>
<evidence type="ECO:0000313" key="6">
    <source>
        <dbReference type="Proteomes" id="UP000541444"/>
    </source>
</evidence>
<protein>
    <recommendedName>
        <fullName evidence="4">DDE Tnp4 domain-containing protein</fullName>
    </recommendedName>
</protein>